<comment type="caution">
    <text evidence="1">The sequence shown here is derived from an EMBL/GenBank/DDBJ whole genome shotgun (WGS) entry which is preliminary data.</text>
</comment>
<gene>
    <name evidence="1" type="ORF">I4F81_008116</name>
</gene>
<accession>A0ACC3C709</accession>
<dbReference type="EMBL" id="CM020619">
    <property type="protein sequence ID" value="KAK1865587.1"/>
    <property type="molecule type" value="Genomic_DNA"/>
</dbReference>
<keyword evidence="2" id="KW-1185">Reference proteome</keyword>
<name>A0ACC3C709_PYRYE</name>
<protein>
    <submittedName>
        <fullName evidence="1">Uncharacterized protein</fullName>
    </submittedName>
</protein>
<evidence type="ECO:0000313" key="2">
    <source>
        <dbReference type="Proteomes" id="UP000798662"/>
    </source>
</evidence>
<sequence length="104" mass="10296">MDALGVIAVGCITALGGGTVRDGLLLAVRPFWVAETEYLGLAAASAAAAFVALDETVDDHPVLWWTDAAGVGAFAGVRLPVWALGATDTAAVKGGGELAGEGGD</sequence>
<organism evidence="1 2">
    <name type="scientific">Pyropia yezoensis</name>
    <name type="common">Susabi-nori</name>
    <name type="synonym">Porphyra yezoensis</name>
    <dbReference type="NCBI Taxonomy" id="2788"/>
    <lineage>
        <taxon>Eukaryota</taxon>
        <taxon>Rhodophyta</taxon>
        <taxon>Bangiophyceae</taxon>
        <taxon>Bangiales</taxon>
        <taxon>Bangiaceae</taxon>
        <taxon>Pyropia</taxon>
    </lineage>
</organism>
<proteinExistence type="predicted"/>
<dbReference type="Proteomes" id="UP000798662">
    <property type="component" value="Chromosome 2"/>
</dbReference>
<evidence type="ECO:0000313" key="1">
    <source>
        <dbReference type="EMBL" id="KAK1865587.1"/>
    </source>
</evidence>
<reference evidence="1" key="1">
    <citation type="submission" date="2019-11" db="EMBL/GenBank/DDBJ databases">
        <title>Nori genome reveals adaptations in red seaweeds to the harsh intertidal environment.</title>
        <authorList>
            <person name="Wang D."/>
            <person name="Mao Y."/>
        </authorList>
    </citation>
    <scope>NUCLEOTIDE SEQUENCE</scope>
    <source>
        <tissue evidence="1">Gametophyte</tissue>
    </source>
</reference>